<dbReference type="SMART" id="SM00257">
    <property type="entry name" value="LysM"/>
    <property type="match status" value="1"/>
</dbReference>
<dbReference type="CDD" id="cd00118">
    <property type="entry name" value="LysM"/>
    <property type="match status" value="1"/>
</dbReference>
<dbReference type="Pfam" id="PF01476">
    <property type="entry name" value="LysM"/>
    <property type="match status" value="1"/>
</dbReference>
<feature type="domain" description="LysM" evidence="5">
    <location>
        <begin position="424"/>
        <end position="467"/>
    </location>
</feature>
<feature type="signal peptide" evidence="4">
    <location>
        <begin position="1"/>
        <end position="23"/>
    </location>
</feature>
<name>A0ABV9NN99_9GAMM</name>
<keyword evidence="7" id="KW-1185">Reference proteome</keyword>
<dbReference type="CDD" id="cd02696">
    <property type="entry name" value="MurNAc-LAA"/>
    <property type="match status" value="1"/>
</dbReference>
<feature type="chain" id="PRO_5046910527" description="N-acetylmuramoyl-L-alanine amidase" evidence="4">
    <location>
        <begin position="24"/>
        <end position="486"/>
    </location>
</feature>
<dbReference type="InterPro" id="IPR021731">
    <property type="entry name" value="AMIN_dom"/>
</dbReference>
<dbReference type="Gene3D" id="3.10.350.10">
    <property type="entry name" value="LysM domain"/>
    <property type="match status" value="1"/>
</dbReference>
<dbReference type="Pfam" id="PF01520">
    <property type="entry name" value="Amidase_3"/>
    <property type="match status" value="1"/>
</dbReference>
<dbReference type="InterPro" id="IPR036779">
    <property type="entry name" value="LysM_dom_sf"/>
</dbReference>
<gene>
    <name evidence="6" type="ORF">ACFO3Q_10525</name>
</gene>
<evidence type="ECO:0000256" key="3">
    <source>
        <dbReference type="ARBA" id="ARBA00022801"/>
    </source>
</evidence>
<dbReference type="PANTHER" id="PTHR30404">
    <property type="entry name" value="N-ACETYLMURAMOYL-L-ALANINE AMIDASE"/>
    <property type="match status" value="1"/>
</dbReference>
<keyword evidence="3 6" id="KW-0378">Hydrolase</keyword>
<dbReference type="InterPro" id="IPR002508">
    <property type="entry name" value="MurNAc-LAA_cat"/>
</dbReference>
<accession>A0ABV9NN99</accession>
<sequence length="486" mass="50506">MSRGLPSLLSTTLLALAGCFACAASLATELRSLQVVDAESHTRAVLELDDVGEHTLFTLQNPHRLVVDLKGARLAGGFRAPAPNGVVAGVRTGTPTEGDLRVVFDLASSVQPRSFVQRSGGVSQLVLELRGEPGRAAAVASATATAVEAAATAVVPAAGAVAAPAAARTIEDMFGGNQRDLVIAIDAGHGGRDPGAIGAAGTREKDITLAVARELARIVDAEEGMRAVLTRDRDVFIPLQRRYQIAREARADLFISIHADASPREAPSGSSVYVLSHRGASSEAARWLADKENAADLVGGVSLEGKDGVLASVLLDLSQSATMKASDDAARHVLQGLRQLGKTHKSNVEYANFVVLRSPDVPSMLVETAFISNREDERRLNDPAHRARLAQALLGGIRGYFNSQPPPGTLFAARAEARGSGIEREHLVARGDTLSSIAARHGISLASLRSANNLTGDTVRVGQRLRIPAGSGVPAGGAFAGTGGPG</sequence>
<evidence type="ECO:0000256" key="4">
    <source>
        <dbReference type="SAM" id="SignalP"/>
    </source>
</evidence>
<dbReference type="PROSITE" id="PS51257">
    <property type="entry name" value="PROKAR_LIPOPROTEIN"/>
    <property type="match status" value="1"/>
</dbReference>
<dbReference type="InterPro" id="IPR018392">
    <property type="entry name" value="LysM"/>
</dbReference>
<comment type="catalytic activity">
    <reaction evidence="1">
        <text>Hydrolyzes the link between N-acetylmuramoyl residues and L-amino acid residues in certain cell-wall glycopeptides.</text>
        <dbReference type="EC" id="3.5.1.28"/>
    </reaction>
</comment>
<keyword evidence="4" id="KW-0732">Signal</keyword>
<dbReference type="Gene3D" id="2.60.40.3500">
    <property type="match status" value="1"/>
</dbReference>
<evidence type="ECO:0000259" key="5">
    <source>
        <dbReference type="PROSITE" id="PS51782"/>
    </source>
</evidence>
<evidence type="ECO:0000256" key="1">
    <source>
        <dbReference type="ARBA" id="ARBA00001561"/>
    </source>
</evidence>
<organism evidence="6 7">
    <name type="scientific">Coralloluteibacterium thermophilum</name>
    <dbReference type="NCBI Taxonomy" id="2707049"/>
    <lineage>
        <taxon>Bacteria</taxon>
        <taxon>Pseudomonadati</taxon>
        <taxon>Pseudomonadota</taxon>
        <taxon>Gammaproteobacteria</taxon>
        <taxon>Lysobacterales</taxon>
        <taxon>Lysobacteraceae</taxon>
        <taxon>Coralloluteibacterium</taxon>
    </lineage>
</organism>
<dbReference type="EC" id="3.5.1.28" evidence="2"/>
<comment type="caution">
    <text evidence="6">The sequence shown here is derived from an EMBL/GenBank/DDBJ whole genome shotgun (WGS) entry which is preliminary data.</text>
</comment>
<dbReference type="PROSITE" id="PS51782">
    <property type="entry name" value="LYSM"/>
    <property type="match status" value="1"/>
</dbReference>
<dbReference type="SUPFAM" id="SSF53187">
    <property type="entry name" value="Zn-dependent exopeptidases"/>
    <property type="match status" value="1"/>
</dbReference>
<dbReference type="Pfam" id="PF11741">
    <property type="entry name" value="AMIN"/>
    <property type="match status" value="1"/>
</dbReference>
<evidence type="ECO:0000313" key="7">
    <source>
        <dbReference type="Proteomes" id="UP001595892"/>
    </source>
</evidence>
<evidence type="ECO:0000313" key="6">
    <source>
        <dbReference type="EMBL" id="MFC4728603.1"/>
    </source>
</evidence>
<dbReference type="PANTHER" id="PTHR30404:SF0">
    <property type="entry name" value="N-ACETYLMURAMOYL-L-ALANINE AMIDASE AMIC"/>
    <property type="match status" value="1"/>
</dbReference>
<protein>
    <recommendedName>
        <fullName evidence="2">N-acetylmuramoyl-L-alanine amidase</fullName>
        <ecNumber evidence="2">3.5.1.28</ecNumber>
    </recommendedName>
</protein>
<dbReference type="Proteomes" id="UP001595892">
    <property type="component" value="Unassembled WGS sequence"/>
</dbReference>
<dbReference type="SUPFAM" id="SSF54106">
    <property type="entry name" value="LysM domain"/>
    <property type="match status" value="1"/>
</dbReference>
<dbReference type="GO" id="GO:0008745">
    <property type="term" value="F:N-acetylmuramoyl-L-alanine amidase activity"/>
    <property type="evidence" value="ECO:0007669"/>
    <property type="project" value="UniProtKB-EC"/>
</dbReference>
<dbReference type="EMBL" id="JBHSGG010000029">
    <property type="protein sequence ID" value="MFC4728603.1"/>
    <property type="molecule type" value="Genomic_DNA"/>
</dbReference>
<dbReference type="RefSeq" id="WP_377004632.1">
    <property type="nucleotide sequence ID" value="NZ_JBHSGG010000029.1"/>
</dbReference>
<dbReference type="Gene3D" id="3.40.630.40">
    <property type="entry name" value="Zn-dependent exopeptidases"/>
    <property type="match status" value="1"/>
</dbReference>
<dbReference type="InterPro" id="IPR050695">
    <property type="entry name" value="N-acetylmuramoyl_amidase_3"/>
</dbReference>
<proteinExistence type="predicted"/>
<dbReference type="SMART" id="SM00646">
    <property type="entry name" value="Ami_3"/>
    <property type="match status" value="1"/>
</dbReference>
<evidence type="ECO:0000256" key="2">
    <source>
        <dbReference type="ARBA" id="ARBA00011901"/>
    </source>
</evidence>
<reference evidence="7" key="1">
    <citation type="journal article" date="2019" name="Int. J. Syst. Evol. Microbiol.">
        <title>The Global Catalogue of Microorganisms (GCM) 10K type strain sequencing project: providing services to taxonomists for standard genome sequencing and annotation.</title>
        <authorList>
            <consortium name="The Broad Institute Genomics Platform"/>
            <consortium name="The Broad Institute Genome Sequencing Center for Infectious Disease"/>
            <person name="Wu L."/>
            <person name="Ma J."/>
        </authorList>
    </citation>
    <scope>NUCLEOTIDE SEQUENCE [LARGE SCALE GENOMIC DNA]</scope>
    <source>
        <strain evidence="7">CGMCC 1.13574</strain>
    </source>
</reference>